<sequence>MSLEDPRTLRKLWTASLVVLALLVLADFWVLRDPHHHAHFGVDGTFGFYSWYGFGVCAVMVLVSKFVVGLILKRKDTFYDD</sequence>
<evidence type="ECO:0000256" key="1">
    <source>
        <dbReference type="SAM" id="Phobius"/>
    </source>
</evidence>
<keyword evidence="3" id="KW-1185">Reference proteome</keyword>
<feature type="transmembrane region" description="Helical" evidence="1">
    <location>
        <begin position="51"/>
        <end position="72"/>
    </location>
</feature>
<keyword evidence="1" id="KW-1133">Transmembrane helix</keyword>
<dbReference type="AlphaFoldDB" id="A0A1I1WAX3"/>
<keyword evidence="1" id="KW-0812">Transmembrane</keyword>
<protein>
    <submittedName>
        <fullName evidence="2">Uncharacterized protein</fullName>
    </submittedName>
</protein>
<gene>
    <name evidence="2" type="ORF">SAMN02745121_02222</name>
</gene>
<organism evidence="2 3">
    <name type="scientific">Nannocystis exedens</name>
    <dbReference type="NCBI Taxonomy" id="54"/>
    <lineage>
        <taxon>Bacteria</taxon>
        <taxon>Pseudomonadati</taxon>
        <taxon>Myxococcota</taxon>
        <taxon>Polyangia</taxon>
        <taxon>Nannocystales</taxon>
        <taxon>Nannocystaceae</taxon>
        <taxon>Nannocystis</taxon>
    </lineage>
</organism>
<name>A0A1I1WAX3_9BACT</name>
<dbReference type="OrthoDB" id="282116at2"/>
<dbReference type="Proteomes" id="UP000199400">
    <property type="component" value="Unassembled WGS sequence"/>
</dbReference>
<accession>A0A1I1WAX3</accession>
<evidence type="ECO:0000313" key="3">
    <source>
        <dbReference type="Proteomes" id="UP000199400"/>
    </source>
</evidence>
<evidence type="ECO:0000313" key="2">
    <source>
        <dbReference type="EMBL" id="SFD92355.1"/>
    </source>
</evidence>
<dbReference type="STRING" id="54.SAMN02745121_02222"/>
<dbReference type="EMBL" id="FOMX01000006">
    <property type="protein sequence ID" value="SFD92355.1"/>
    <property type="molecule type" value="Genomic_DNA"/>
</dbReference>
<keyword evidence="1" id="KW-0472">Membrane</keyword>
<proteinExistence type="predicted"/>
<feature type="transmembrane region" description="Helical" evidence="1">
    <location>
        <begin position="12"/>
        <end position="31"/>
    </location>
</feature>
<reference evidence="3" key="1">
    <citation type="submission" date="2016-10" db="EMBL/GenBank/DDBJ databases">
        <authorList>
            <person name="Varghese N."/>
            <person name="Submissions S."/>
        </authorList>
    </citation>
    <scope>NUCLEOTIDE SEQUENCE [LARGE SCALE GENOMIC DNA]</scope>
    <source>
        <strain evidence="3">ATCC 25963</strain>
    </source>
</reference>
<dbReference type="RefSeq" id="WP_096325993.1">
    <property type="nucleotide sequence ID" value="NZ_FOMX01000006.1"/>
</dbReference>